<keyword evidence="1" id="KW-0175">Coiled coil</keyword>
<feature type="region of interest" description="Disordered" evidence="2">
    <location>
        <begin position="414"/>
        <end position="461"/>
    </location>
</feature>
<protein>
    <submittedName>
        <fullName evidence="3">Uncharacterized protein</fullName>
    </submittedName>
</protein>
<feature type="compositionally biased region" description="Low complexity" evidence="2">
    <location>
        <begin position="1"/>
        <end position="21"/>
    </location>
</feature>
<organism evidence="3 4">
    <name type="scientific">Verticillium longisporum</name>
    <name type="common">Verticillium dahliae var. longisporum</name>
    <dbReference type="NCBI Taxonomy" id="100787"/>
    <lineage>
        <taxon>Eukaryota</taxon>
        <taxon>Fungi</taxon>
        <taxon>Dikarya</taxon>
        <taxon>Ascomycota</taxon>
        <taxon>Pezizomycotina</taxon>
        <taxon>Sordariomycetes</taxon>
        <taxon>Hypocreomycetidae</taxon>
        <taxon>Glomerellales</taxon>
        <taxon>Plectosphaerellaceae</taxon>
        <taxon>Verticillium</taxon>
    </lineage>
</organism>
<name>A0A0G4MGE9_VERLO</name>
<reference evidence="4" key="1">
    <citation type="submission" date="2015-05" db="EMBL/GenBank/DDBJ databases">
        <authorList>
            <person name="Fogelqvist Johan"/>
        </authorList>
    </citation>
    <scope>NUCLEOTIDE SEQUENCE [LARGE SCALE GENOMIC DNA]</scope>
</reference>
<sequence>MACIGPLPHSSSMRLPRSSRSNMARLQPDTFLPPGARSSDALTLPAIRPADQTDLSSGSRESLSSHSVASPLSLPLSRVTSQTGYFDTKMTNTSSSISYSPLSSGAVRHTPNLQSFLSPQAQPVRSVPGLEHASVQRRHSSLSPPVNRARLDRKTLSAATSPNIHPASMNSGNAYALSIPYSQSQPLPRSSSADASSASAAAQTIRRLTQQNSRIREAWEAERKYMEANRERIEEVYKEERVIMEEERTEWDAEKSAMLQEIQQLQERVAGLESNTVQLQGMVQRLELERAGKVAAVSVAIPGVRPGGDGSTDFPLSLSSASASATDGRHSRGIELAGTALSNFNPLYPSSQPYLFSPGGSRISPSKQPTVTTFVPLDPNMQPMKSPTVDFLASPTSEDVPVVDIQTIHPELEGISVRAPAVQKETFTDSGTDDSKTSSRNPSPPGESGLPLGRRASSKHHTLQVLSAPVTDRLVMHAGHTPNHSLSHLPTAAATETATVAGESTSPTPTFGQTNAAPALSLNIGALGRRTRRIEDSVAFELEASAEDHPEPILEAPAEDIKLKGPLMIRNIPAHDEIFLRRLSEKLEDVSRGQDSTPVCLQDDLDEAAEESKEKAQAGPENKGAGDASAVTDHDSESESPTGKDVEVDVPLKLKKTTNFGAPLGTAF</sequence>
<feature type="region of interest" description="Disordered" evidence="2">
    <location>
        <begin position="494"/>
        <end position="516"/>
    </location>
</feature>
<evidence type="ECO:0000313" key="3">
    <source>
        <dbReference type="EMBL" id="CRK33115.1"/>
    </source>
</evidence>
<gene>
    <name evidence="3" type="ORF">BN1723_014718</name>
</gene>
<evidence type="ECO:0000256" key="1">
    <source>
        <dbReference type="SAM" id="Coils"/>
    </source>
</evidence>
<feature type="compositionally biased region" description="Low complexity" evidence="2">
    <location>
        <begin position="56"/>
        <end position="73"/>
    </location>
</feature>
<feature type="compositionally biased region" description="Polar residues" evidence="2">
    <location>
        <begin position="507"/>
        <end position="516"/>
    </location>
</feature>
<dbReference type="Proteomes" id="UP000045706">
    <property type="component" value="Unassembled WGS sequence"/>
</dbReference>
<feature type="compositionally biased region" description="Low complexity" evidence="2">
    <location>
        <begin position="494"/>
        <end position="506"/>
    </location>
</feature>
<feature type="compositionally biased region" description="Basic and acidic residues" evidence="2">
    <location>
        <begin position="632"/>
        <end position="652"/>
    </location>
</feature>
<accession>A0A0G4MGE9</accession>
<proteinExistence type="predicted"/>
<evidence type="ECO:0000313" key="4">
    <source>
        <dbReference type="Proteomes" id="UP000045706"/>
    </source>
</evidence>
<evidence type="ECO:0000256" key="2">
    <source>
        <dbReference type="SAM" id="MobiDB-lite"/>
    </source>
</evidence>
<feature type="coiled-coil region" evidence="1">
    <location>
        <begin position="216"/>
        <end position="289"/>
    </location>
</feature>
<dbReference type="EMBL" id="CVQI01025446">
    <property type="protein sequence ID" value="CRK33115.1"/>
    <property type="molecule type" value="Genomic_DNA"/>
</dbReference>
<feature type="region of interest" description="Disordered" evidence="2">
    <location>
        <begin position="606"/>
        <end position="652"/>
    </location>
</feature>
<feature type="region of interest" description="Disordered" evidence="2">
    <location>
        <begin position="1"/>
        <end position="73"/>
    </location>
</feature>
<dbReference type="AlphaFoldDB" id="A0A0G4MGE9"/>